<keyword evidence="2" id="KW-1185">Reference proteome</keyword>
<dbReference type="SUPFAM" id="SSF52540">
    <property type="entry name" value="P-loop containing nucleoside triphosphate hydrolases"/>
    <property type="match status" value="1"/>
</dbReference>
<proteinExistence type="predicted"/>
<dbReference type="AlphaFoldDB" id="A0A8K0MJ61"/>
<dbReference type="Gene3D" id="1.10.238.10">
    <property type="entry name" value="EF-hand"/>
    <property type="match status" value="1"/>
</dbReference>
<evidence type="ECO:0000313" key="2">
    <source>
        <dbReference type="Proteomes" id="UP000796880"/>
    </source>
</evidence>
<name>A0A8K0MJ61_9ROSA</name>
<organism evidence="1 2">
    <name type="scientific">Rhamnella rubrinervis</name>
    <dbReference type="NCBI Taxonomy" id="2594499"/>
    <lineage>
        <taxon>Eukaryota</taxon>
        <taxon>Viridiplantae</taxon>
        <taxon>Streptophyta</taxon>
        <taxon>Embryophyta</taxon>
        <taxon>Tracheophyta</taxon>
        <taxon>Spermatophyta</taxon>
        <taxon>Magnoliopsida</taxon>
        <taxon>eudicotyledons</taxon>
        <taxon>Gunneridae</taxon>
        <taxon>Pentapetalae</taxon>
        <taxon>rosids</taxon>
        <taxon>fabids</taxon>
        <taxon>Rosales</taxon>
        <taxon>Rhamnaceae</taxon>
        <taxon>rhamnoid group</taxon>
        <taxon>Rhamneae</taxon>
        <taxon>Rhamnella</taxon>
    </lineage>
</organism>
<evidence type="ECO:0000313" key="1">
    <source>
        <dbReference type="EMBL" id="KAF3447981.1"/>
    </source>
</evidence>
<gene>
    <name evidence="1" type="ORF">FNV43_RR08688</name>
</gene>
<dbReference type="InterPro" id="IPR027417">
    <property type="entry name" value="P-loop_NTPase"/>
</dbReference>
<protein>
    <submittedName>
        <fullName evidence="1">Uncharacterized protein</fullName>
    </submittedName>
</protein>
<dbReference type="EMBL" id="VOIH02000004">
    <property type="protein sequence ID" value="KAF3447981.1"/>
    <property type="molecule type" value="Genomic_DNA"/>
</dbReference>
<comment type="caution">
    <text evidence="1">The sequence shown here is derived from an EMBL/GenBank/DDBJ whole genome shotgun (WGS) entry which is preliminary data.</text>
</comment>
<accession>A0A8K0MJ61</accession>
<dbReference type="Proteomes" id="UP000796880">
    <property type="component" value="Unassembled WGS sequence"/>
</dbReference>
<sequence length="334" mass="37482">MLPLEQKLQMKFDGTLKEANIESVLECSALKVDQVLDVFCFAQQLVLHPTAPLLDVRKRVKCFEEVMRHNVRPEVLRTALREFGYNNRLEIADDLIPSPMRENNPKYQSDDRVELSNNAIEFLSWVLFSIHNLEREESCIHGYDGDLSSAICVTRSRTKRYSKRNVLQCFVFGLNKSRKTALPNCFLGRPGSSPCPDSTTSVTDNELYAVNIVDAQSKVFGACDVAVFVCDNSDNAAFDESSKQAAKLLVNDFAAYHVPSYFVTYHGDLVESAIVSQDINGRHAADDHIVVPMIGTKLGEDCKCCQTPCHGLTFQNLKLLREVASNIKQRADHT</sequence>
<reference evidence="1" key="1">
    <citation type="submission" date="2020-03" db="EMBL/GenBank/DDBJ databases">
        <title>A high-quality chromosome-level genome assembly of a woody plant with both climbing and erect habits, Rhamnella rubrinervis.</title>
        <authorList>
            <person name="Lu Z."/>
            <person name="Yang Y."/>
            <person name="Zhu X."/>
            <person name="Sun Y."/>
        </authorList>
    </citation>
    <scope>NUCLEOTIDE SEQUENCE</scope>
    <source>
        <strain evidence="1">BYM</strain>
        <tissue evidence="1">Leaf</tissue>
    </source>
</reference>